<evidence type="ECO:0000259" key="2">
    <source>
        <dbReference type="PROSITE" id="PS50801"/>
    </source>
</evidence>
<dbReference type="Gene3D" id="3.30.750.24">
    <property type="entry name" value="STAS domain"/>
    <property type="match status" value="1"/>
</dbReference>
<dbReference type="Gene3D" id="3.30.565.10">
    <property type="entry name" value="Histidine kinase-like ATPase, C-terminal domain"/>
    <property type="match status" value="1"/>
</dbReference>
<dbReference type="RefSeq" id="WP_208472058.1">
    <property type="nucleotide sequence ID" value="NZ_JAGFNS010000032.1"/>
</dbReference>
<evidence type="ECO:0000313" key="4">
    <source>
        <dbReference type="Proteomes" id="UP000679690"/>
    </source>
</evidence>
<reference evidence="3 4" key="1">
    <citation type="submission" date="2021-03" db="EMBL/GenBank/DDBJ databases">
        <title>Actinoplanes flavus sp. nov., a novel actinomycete isolated from Coconut Palm rhizosphere soil.</title>
        <authorList>
            <person name="Luo X."/>
        </authorList>
    </citation>
    <scope>NUCLEOTIDE SEQUENCE [LARGE SCALE GENOMIC DNA]</scope>
    <source>
        <strain evidence="3 4">NEAU-H7</strain>
    </source>
</reference>
<gene>
    <name evidence="3" type="ORF">J5X75_35665</name>
</gene>
<dbReference type="PANTHER" id="PTHR35526">
    <property type="entry name" value="ANTI-SIGMA-F FACTOR RSBW-RELATED"/>
    <property type="match status" value="1"/>
</dbReference>
<comment type="caution">
    <text evidence="3">The sequence shown here is derived from an EMBL/GenBank/DDBJ whole genome shotgun (WGS) entry which is preliminary data.</text>
</comment>
<proteinExistence type="predicted"/>
<dbReference type="Pfam" id="PF13581">
    <property type="entry name" value="HATPase_c_2"/>
    <property type="match status" value="1"/>
</dbReference>
<dbReference type="Proteomes" id="UP000679690">
    <property type="component" value="Unassembled WGS sequence"/>
</dbReference>
<name>A0ABS3UWB7_9ACTN</name>
<dbReference type="SUPFAM" id="SSF55874">
    <property type="entry name" value="ATPase domain of HSP90 chaperone/DNA topoisomerase II/histidine kinase"/>
    <property type="match status" value="1"/>
</dbReference>
<dbReference type="PANTHER" id="PTHR35526:SF3">
    <property type="entry name" value="ANTI-SIGMA-F FACTOR RSBW"/>
    <property type="match status" value="1"/>
</dbReference>
<sequence>MPSQLVCRPEQDLPVAVLSVRGTLDRITGGALGTAIRRSLAVQPSRMVLDVTRLRVGDPLALSALGKVVCQAEEFPAVPIVVCGADPATRAALAAEPGCATLEMADGPPESVAGARAEPDPPAVRARLRPVPEACRQVRHLVTQACAGWQRSEVTATAALVATELVANVVRHAHTSMDFTLRLRGGRLIVAVRDRSRRMPRTLDPAVTDSGGRGLRLIRDLTETWGVLPVVDGKVVWSRLAAGAAV</sequence>
<accession>A0ABS3UWB7</accession>
<feature type="domain" description="STAS" evidence="2">
    <location>
        <begin position="15"/>
        <end position="93"/>
    </location>
</feature>
<dbReference type="PROSITE" id="PS50801">
    <property type="entry name" value="STAS"/>
    <property type="match status" value="1"/>
</dbReference>
<dbReference type="InterPro" id="IPR036513">
    <property type="entry name" value="STAS_dom_sf"/>
</dbReference>
<protein>
    <submittedName>
        <fullName evidence="3">ATP-binding protein</fullName>
    </submittedName>
</protein>
<dbReference type="CDD" id="cd16936">
    <property type="entry name" value="HATPase_RsbW-like"/>
    <property type="match status" value="1"/>
</dbReference>
<keyword evidence="3" id="KW-0067">ATP-binding</keyword>
<dbReference type="EMBL" id="JAGFNS010000032">
    <property type="protein sequence ID" value="MBO3742859.1"/>
    <property type="molecule type" value="Genomic_DNA"/>
</dbReference>
<dbReference type="InterPro" id="IPR036890">
    <property type="entry name" value="HATPase_C_sf"/>
</dbReference>
<dbReference type="InterPro" id="IPR002645">
    <property type="entry name" value="STAS_dom"/>
</dbReference>
<evidence type="ECO:0000256" key="1">
    <source>
        <dbReference type="ARBA" id="ARBA00022527"/>
    </source>
</evidence>
<keyword evidence="1" id="KW-0418">Kinase</keyword>
<keyword evidence="1" id="KW-0723">Serine/threonine-protein kinase</keyword>
<dbReference type="InterPro" id="IPR003594">
    <property type="entry name" value="HATPase_dom"/>
</dbReference>
<keyword evidence="3" id="KW-0547">Nucleotide-binding</keyword>
<dbReference type="GO" id="GO:0005524">
    <property type="term" value="F:ATP binding"/>
    <property type="evidence" value="ECO:0007669"/>
    <property type="project" value="UniProtKB-KW"/>
</dbReference>
<evidence type="ECO:0000313" key="3">
    <source>
        <dbReference type="EMBL" id="MBO3742859.1"/>
    </source>
</evidence>
<keyword evidence="4" id="KW-1185">Reference proteome</keyword>
<organism evidence="3 4">
    <name type="scientific">Actinoplanes flavus</name>
    <dbReference type="NCBI Taxonomy" id="2820290"/>
    <lineage>
        <taxon>Bacteria</taxon>
        <taxon>Bacillati</taxon>
        <taxon>Actinomycetota</taxon>
        <taxon>Actinomycetes</taxon>
        <taxon>Micromonosporales</taxon>
        <taxon>Micromonosporaceae</taxon>
        <taxon>Actinoplanes</taxon>
    </lineage>
</organism>
<dbReference type="InterPro" id="IPR050267">
    <property type="entry name" value="Anti-sigma-factor_SerPK"/>
</dbReference>
<keyword evidence="1" id="KW-0808">Transferase</keyword>